<evidence type="ECO:0000313" key="7">
    <source>
        <dbReference type="Proteomes" id="UP000024942"/>
    </source>
</evidence>
<evidence type="ECO:0000313" key="6">
    <source>
        <dbReference type="EMBL" id="KDA01208.1"/>
    </source>
</evidence>
<reference evidence="6 7" key="1">
    <citation type="journal article" date="2014" name="Antonie Van Leeuwenhoek">
        <title>Hyphomonas beringensis sp. nov. and Hyphomonas chukchiensis sp. nov., isolated from surface seawater of the Bering Sea and Chukchi Sea.</title>
        <authorList>
            <person name="Li C."/>
            <person name="Lai Q."/>
            <person name="Li G."/>
            <person name="Dong C."/>
            <person name="Wang J."/>
            <person name="Liao Y."/>
            <person name="Shao Z."/>
        </authorList>
    </citation>
    <scope>NUCLEOTIDE SEQUENCE [LARGE SCALE GENOMIC DNA]</scope>
    <source>
        <strain evidence="6 7">SCH89</strain>
    </source>
</reference>
<evidence type="ECO:0000256" key="4">
    <source>
        <dbReference type="ARBA" id="ARBA00023136"/>
    </source>
</evidence>
<feature type="transmembrane region" description="Helical" evidence="5">
    <location>
        <begin position="47"/>
        <end position="68"/>
    </location>
</feature>
<name>A0A059G3Z8_9PROT</name>
<comment type="subcellular location">
    <subcellularLocation>
        <location evidence="1">Membrane</location>
    </subcellularLocation>
</comment>
<evidence type="ECO:0000256" key="3">
    <source>
        <dbReference type="ARBA" id="ARBA00022989"/>
    </source>
</evidence>
<sequence>MADTRPLPHGYSVPVHRSLTSPILLAGAPRLATIVNGTLAAALGLGLQLWIVGLVFWIVVQGICVFAARRDPQFTDVLIRHVRHRGYYAC</sequence>
<evidence type="ECO:0000256" key="2">
    <source>
        <dbReference type="ARBA" id="ARBA00022692"/>
    </source>
</evidence>
<dbReference type="GO" id="GO:0016020">
    <property type="term" value="C:membrane"/>
    <property type="evidence" value="ECO:0007669"/>
    <property type="project" value="UniProtKB-SubCell"/>
</dbReference>
<dbReference type="Proteomes" id="UP000024942">
    <property type="component" value="Unassembled WGS sequence"/>
</dbReference>
<comment type="caution">
    <text evidence="6">The sequence shown here is derived from an EMBL/GenBank/DDBJ whole genome shotgun (WGS) entry which is preliminary data.</text>
</comment>
<gene>
    <name evidence="6" type="ORF">HOC_16608</name>
</gene>
<dbReference type="RefSeq" id="WP_035540642.1">
    <property type="nucleotide sequence ID" value="NZ_ARYL01000033.1"/>
</dbReference>
<dbReference type="OrthoDB" id="9801524at2"/>
<keyword evidence="3 5" id="KW-1133">Transmembrane helix</keyword>
<dbReference type="PATRIC" id="fig|1280953.3.peg.3330"/>
<dbReference type="InterPro" id="IPR007792">
    <property type="entry name" value="T4SS_VirB3/TrbD/AvhB"/>
</dbReference>
<keyword evidence="4 5" id="KW-0472">Membrane</keyword>
<evidence type="ECO:0000256" key="5">
    <source>
        <dbReference type="SAM" id="Phobius"/>
    </source>
</evidence>
<dbReference type="EMBL" id="ARYL01000033">
    <property type="protein sequence ID" value="KDA01208.1"/>
    <property type="molecule type" value="Genomic_DNA"/>
</dbReference>
<dbReference type="InterPro" id="IPR016704">
    <property type="entry name" value="Conjugal_tfr_TrbD"/>
</dbReference>
<evidence type="ECO:0000256" key="1">
    <source>
        <dbReference type="ARBA" id="ARBA00004370"/>
    </source>
</evidence>
<keyword evidence="2 5" id="KW-0812">Transmembrane</keyword>
<dbReference type="PIRSF" id="PIRSF017854">
    <property type="entry name" value="T4SS_TrbD"/>
    <property type="match status" value="1"/>
</dbReference>
<proteinExistence type="predicted"/>
<dbReference type="eggNOG" id="COG5268">
    <property type="taxonomic scope" value="Bacteria"/>
</dbReference>
<dbReference type="AlphaFoldDB" id="A0A059G3Z8"/>
<dbReference type="STRING" id="1280953.HOC_16608"/>
<keyword evidence="7" id="KW-1185">Reference proteome</keyword>
<protein>
    <submittedName>
        <fullName evidence="6">Conjugal transfer trbd transmembrane protein</fullName>
    </submittedName>
</protein>
<organism evidence="6 7">
    <name type="scientific">Hyphomonas oceanitis SCH89</name>
    <dbReference type="NCBI Taxonomy" id="1280953"/>
    <lineage>
        <taxon>Bacteria</taxon>
        <taxon>Pseudomonadati</taxon>
        <taxon>Pseudomonadota</taxon>
        <taxon>Alphaproteobacteria</taxon>
        <taxon>Hyphomonadales</taxon>
        <taxon>Hyphomonadaceae</taxon>
        <taxon>Hyphomonas</taxon>
    </lineage>
</organism>
<accession>A0A059G3Z8</accession>
<dbReference type="Pfam" id="PF05101">
    <property type="entry name" value="VirB3"/>
    <property type="match status" value="1"/>
</dbReference>